<comment type="caution">
    <text evidence="2">The sequence shown here is derived from an EMBL/GenBank/DDBJ whole genome shotgun (WGS) entry which is preliminary data.</text>
</comment>
<evidence type="ECO:0000256" key="1">
    <source>
        <dbReference type="SAM" id="SignalP"/>
    </source>
</evidence>
<sequence length="96" mass="11031">MRSRLLALALGLLAAQEASALSYCSEPSVPFCAELIGKFNDQWEYQLCRQELESYRYDVERYIACVREEADSMVQEAVDDYEDAVDSFNMRVNSPF</sequence>
<reference evidence="2 3" key="1">
    <citation type="submission" date="2018-10" db="EMBL/GenBank/DDBJ databases">
        <title>Comparative analysis of microorganisms from saline springs in Andes Mountain Range, Colombia.</title>
        <authorList>
            <person name="Rubin E."/>
        </authorList>
    </citation>
    <scope>NUCLEOTIDE SEQUENCE [LARGE SCALE GENOMIC DNA]</scope>
    <source>
        <strain evidence="2 3">USBA 36</strain>
    </source>
</reference>
<accession>A0A420WHB2</accession>
<feature type="chain" id="PRO_5019462298" evidence="1">
    <location>
        <begin position="21"/>
        <end position="96"/>
    </location>
</feature>
<evidence type="ECO:0000313" key="3">
    <source>
        <dbReference type="Proteomes" id="UP000277424"/>
    </source>
</evidence>
<keyword evidence="1" id="KW-0732">Signal</keyword>
<name>A0A420WHB2_9PROT</name>
<dbReference type="EMBL" id="RBIG01000002">
    <property type="protein sequence ID" value="RKQ70357.1"/>
    <property type="molecule type" value="Genomic_DNA"/>
</dbReference>
<feature type="signal peptide" evidence="1">
    <location>
        <begin position="1"/>
        <end position="20"/>
    </location>
</feature>
<organism evidence="2 3">
    <name type="scientific">Oceanibaculum indicum</name>
    <dbReference type="NCBI Taxonomy" id="526216"/>
    <lineage>
        <taxon>Bacteria</taxon>
        <taxon>Pseudomonadati</taxon>
        <taxon>Pseudomonadota</taxon>
        <taxon>Alphaproteobacteria</taxon>
        <taxon>Rhodospirillales</taxon>
        <taxon>Oceanibaculaceae</taxon>
        <taxon>Oceanibaculum</taxon>
    </lineage>
</organism>
<dbReference type="AlphaFoldDB" id="A0A420WHB2"/>
<evidence type="ECO:0000313" key="2">
    <source>
        <dbReference type="EMBL" id="RKQ70357.1"/>
    </source>
</evidence>
<gene>
    <name evidence="2" type="ORF">BCL74_2302</name>
</gene>
<protein>
    <submittedName>
        <fullName evidence="2">Uncharacterized protein</fullName>
    </submittedName>
</protein>
<proteinExistence type="predicted"/>
<dbReference type="Proteomes" id="UP000277424">
    <property type="component" value="Unassembled WGS sequence"/>
</dbReference>